<dbReference type="SMART" id="SM00028">
    <property type="entry name" value="TPR"/>
    <property type="match status" value="7"/>
</dbReference>
<dbReference type="Pfam" id="PF01075">
    <property type="entry name" value="Glyco_transf_9"/>
    <property type="match status" value="1"/>
</dbReference>
<keyword evidence="1" id="KW-0802">TPR repeat</keyword>
<dbReference type="PANTHER" id="PTHR44809:SF1">
    <property type="entry name" value="PROTEIN O-MANNOSYL-TRANSFERASE TMTC1"/>
    <property type="match status" value="1"/>
</dbReference>
<dbReference type="RefSeq" id="WP_151179019.1">
    <property type="nucleotide sequence ID" value="NZ_CP042906.1"/>
</dbReference>
<evidence type="ECO:0000313" key="3">
    <source>
        <dbReference type="Proteomes" id="UP000326202"/>
    </source>
</evidence>
<feature type="repeat" description="TPR" evidence="1">
    <location>
        <begin position="115"/>
        <end position="148"/>
    </location>
</feature>
<dbReference type="OrthoDB" id="6193797at2"/>
<gene>
    <name evidence="2" type="ORF">FRZ44_42210</name>
</gene>
<feature type="repeat" description="TPR" evidence="1">
    <location>
        <begin position="250"/>
        <end position="283"/>
    </location>
</feature>
<dbReference type="KEGG" id="htq:FRZ44_42210"/>
<name>A0A5J6MS80_9PROT</name>
<feature type="repeat" description="TPR" evidence="1">
    <location>
        <begin position="183"/>
        <end position="216"/>
    </location>
</feature>
<accession>A0A5J6MS80</accession>
<dbReference type="PANTHER" id="PTHR44809">
    <property type="match status" value="1"/>
</dbReference>
<keyword evidence="3" id="KW-1185">Reference proteome</keyword>
<reference evidence="2 3" key="1">
    <citation type="submission" date="2019-08" db="EMBL/GenBank/DDBJ databases">
        <title>Hyperibacter terrae gen. nov., sp. nov. and Hyperibacter viscosus sp. nov., two new members in the family Rhodospirillaceae isolated from the rhizosphere of Hypericum perforatum.</title>
        <authorList>
            <person name="Noviana Z."/>
        </authorList>
    </citation>
    <scope>NUCLEOTIDE SEQUENCE [LARGE SCALE GENOMIC DNA]</scope>
    <source>
        <strain evidence="2 3">R5913</strain>
    </source>
</reference>
<proteinExistence type="predicted"/>
<dbReference type="InterPro" id="IPR019734">
    <property type="entry name" value="TPR_rpt"/>
</dbReference>
<dbReference type="InterPro" id="IPR002201">
    <property type="entry name" value="Glyco_trans_9"/>
</dbReference>
<dbReference type="GO" id="GO:0016757">
    <property type="term" value="F:glycosyltransferase activity"/>
    <property type="evidence" value="ECO:0007669"/>
    <property type="project" value="InterPro"/>
</dbReference>
<organism evidence="2 3">
    <name type="scientific">Hypericibacter terrae</name>
    <dbReference type="NCBI Taxonomy" id="2602015"/>
    <lineage>
        <taxon>Bacteria</taxon>
        <taxon>Pseudomonadati</taxon>
        <taxon>Pseudomonadota</taxon>
        <taxon>Alphaproteobacteria</taxon>
        <taxon>Rhodospirillales</taxon>
        <taxon>Dongiaceae</taxon>
        <taxon>Hypericibacter</taxon>
    </lineage>
</organism>
<dbReference type="Pfam" id="PF13432">
    <property type="entry name" value="TPR_16"/>
    <property type="match status" value="4"/>
</dbReference>
<sequence length="600" mass="65410">MSGSDPEIRAASEAPSIEQGLALHRAGRFEDAARLYETRLAHLADDPETLHLLGLIREQQGSSQEAARLIGRACALAPKVALFRANLAVVFRSAGRPADAVEAAAAAVALQPANADFHFTLATMLENAGRLQEAEANYRTVLERQPDHVDGAYNLARLLHKREAVAESVPFYRRALAVRPDFVSALMNLGSALGRLGEIDEATRLLARAQALAPDDLQVIALQGLLAVDRGDLAEAGAILDRLSQARLDAGLAQRLGTLARNSGRFEEAITYFERLHAMEPANVDAKLSLSLMRLTLGRFAEGWPEYRSRWYIDRHASLARRYPVPVWTGENFAGRTLLVYPEQGLGDIIQFARYLPLAAARGGRVLFECPPALAGLFQPFHEDITIVPQGSTLPGFDLAVPLLDLPILFETTLATIPPRLPNLAAKPALIGRWAPRLQGLPGLRVGLVWRGNPGFINDRNRSMALAQLRPLIDGSDASFVSLQKGPAVAEIAKNGWQDRILDLGSDLGDFADTAAVMAGLDLVVSVDTAVAHLAGSLDRPVWILIPFVPDWRWMLERSDTPWYRSARLFRQTSPGDWKPPVSEMLAALRSLSAPKVAGR</sequence>
<dbReference type="PROSITE" id="PS50005">
    <property type="entry name" value="TPR"/>
    <property type="match status" value="3"/>
</dbReference>
<dbReference type="InterPro" id="IPR052943">
    <property type="entry name" value="TMTC_O-mannosyl-trnsfr"/>
</dbReference>
<dbReference type="SUPFAM" id="SSF53756">
    <property type="entry name" value="UDP-Glycosyltransferase/glycogen phosphorylase"/>
    <property type="match status" value="1"/>
</dbReference>
<evidence type="ECO:0000256" key="1">
    <source>
        <dbReference type="PROSITE-ProRule" id="PRU00339"/>
    </source>
</evidence>
<protein>
    <submittedName>
        <fullName evidence="2">Uncharacterized protein</fullName>
    </submittedName>
</protein>
<dbReference type="Gene3D" id="1.25.40.10">
    <property type="entry name" value="Tetratricopeptide repeat domain"/>
    <property type="match status" value="2"/>
</dbReference>
<dbReference type="EMBL" id="CP042906">
    <property type="protein sequence ID" value="QEX18910.1"/>
    <property type="molecule type" value="Genomic_DNA"/>
</dbReference>
<dbReference type="AlphaFoldDB" id="A0A5J6MS80"/>
<dbReference type="Gene3D" id="3.40.50.2000">
    <property type="entry name" value="Glycogen Phosphorylase B"/>
    <property type="match status" value="1"/>
</dbReference>
<evidence type="ECO:0000313" key="2">
    <source>
        <dbReference type="EMBL" id="QEX18910.1"/>
    </source>
</evidence>
<dbReference type="Proteomes" id="UP000326202">
    <property type="component" value="Chromosome"/>
</dbReference>
<dbReference type="InterPro" id="IPR011990">
    <property type="entry name" value="TPR-like_helical_dom_sf"/>
</dbReference>
<dbReference type="SUPFAM" id="SSF48452">
    <property type="entry name" value="TPR-like"/>
    <property type="match status" value="2"/>
</dbReference>